<dbReference type="SUPFAM" id="SSF57783">
    <property type="entry name" value="Zinc beta-ribbon"/>
    <property type="match status" value="1"/>
</dbReference>
<evidence type="ECO:0000259" key="3">
    <source>
        <dbReference type="Pfam" id="PF04471"/>
    </source>
</evidence>
<evidence type="ECO:0000313" key="5">
    <source>
        <dbReference type="Proteomes" id="UP000199250"/>
    </source>
</evidence>
<dbReference type="GO" id="GO:0009307">
    <property type="term" value="P:DNA restriction-modification system"/>
    <property type="evidence" value="ECO:0007669"/>
    <property type="project" value="InterPro"/>
</dbReference>
<dbReference type="EMBL" id="FNYQ01000018">
    <property type="protein sequence ID" value="SEI71644.1"/>
    <property type="molecule type" value="Genomic_DNA"/>
</dbReference>
<feature type="domain" description="Restriction endonuclease type IV Mrr" evidence="3">
    <location>
        <begin position="154"/>
        <end position="264"/>
    </location>
</feature>
<dbReference type="PANTHER" id="PTHR30015:SF7">
    <property type="entry name" value="TYPE IV METHYL-DIRECTED RESTRICTION ENZYME ECOKMRR"/>
    <property type="match status" value="1"/>
</dbReference>
<dbReference type="GO" id="GO:0003677">
    <property type="term" value="F:DNA binding"/>
    <property type="evidence" value="ECO:0007669"/>
    <property type="project" value="InterPro"/>
</dbReference>
<dbReference type="InterPro" id="IPR011856">
    <property type="entry name" value="tRNA_endonuc-like_dom_sf"/>
</dbReference>
<dbReference type="InterPro" id="IPR011335">
    <property type="entry name" value="Restrct_endonuc-II-like"/>
</dbReference>
<dbReference type="GO" id="GO:0005694">
    <property type="term" value="C:chromosome"/>
    <property type="evidence" value="ECO:0007669"/>
    <property type="project" value="InterPro"/>
</dbReference>
<protein>
    <submittedName>
        <fullName evidence="4">Restriction system protein</fullName>
    </submittedName>
</protein>
<dbReference type="Pfam" id="PF04471">
    <property type="entry name" value="Mrr_cat"/>
    <property type="match status" value="1"/>
</dbReference>
<gene>
    <name evidence="4" type="ORF">SAMN04244572_01422</name>
</gene>
<dbReference type="Gene3D" id="3.30.65.10">
    <property type="entry name" value="Bacterial Topoisomerase I, domain 1"/>
    <property type="match status" value="1"/>
</dbReference>
<feature type="transmembrane region" description="Helical" evidence="1">
    <location>
        <begin position="43"/>
        <end position="66"/>
    </location>
</feature>
<dbReference type="PANTHER" id="PTHR30015">
    <property type="entry name" value="MRR RESTRICTION SYSTEM PROTEIN"/>
    <property type="match status" value="1"/>
</dbReference>
<feature type="transmembrane region" description="Helical" evidence="1">
    <location>
        <begin position="111"/>
        <end position="133"/>
    </location>
</feature>
<dbReference type="SUPFAM" id="SSF52980">
    <property type="entry name" value="Restriction endonuclease-like"/>
    <property type="match status" value="1"/>
</dbReference>
<organism evidence="4 5">
    <name type="scientific">Azotobacter beijerinckii</name>
    <dbReference type="NCBI Taxonomy" id="170623"/>
    <lineage>
        <taxon>Bacteria</taxon>
        <taxon>Pseudomonadati</taxon>
        <taxon>Pseudomonadota</taxon>
        <taxon>Gammaproteobacteria</taxon>
        <taxon>Pseudomonadales</taxon>
        <taxon>Pseudomonadaceae</taxon>
        <taxon>Azotobacter</taxon>
    </lineage>
</organism>
<reference evidence="4 5" key="1">
    <citation type="submission" date="2016-10" db="EMBL/GenBank/DDBJ databases">
        <authorList>
            <person name="de Groot N.N."/>
        </authorList>
    </citation>
    <scope>NUCLEOTIDE SEQUENCE [LARGE SCALE GENOMIC DNA]</scope>
    <source>
        <strain evidence="4 5">DSM 373</strain>
    </source>
</reference>
<sequence length="314" mass="34241">MDSRRAVRPIRMLPLARLLNSGAALPDRSPSLSRSKSSFVAGLIRFCAWLPWWLSLPAGVAAWWFLHPLAEQGPLPTLGSLATLDSLAELEKLVQNLTRHPDLALDPLVTVAAWGGQYLLPGLLGIGALVSVVRRSRQNQLFRKALSDPGAAADGIDWQQFERLVGEVFRRQGYTVEETGAAGPDGGVDLVLRKGRKRFLVQCKQWRALKVGVKVVRELYGVVAAQGAAGGFVVTSGHFTEDARQFAASCKLTLIDGETLDYWISGVSGRSASTPRNCPLCRAPMVRRTVKRGSKAGMQFWGCSNYPDCRGTRT</sequence>
<feature type="domain" description="DNA topoisomerase type IA zn finger" evidence="2">
    <location>
        <begin position="276"/>
        <end position="313"/>
    </location>
</feature>
<dbReference type="GO" id="GO:0003916">
    <property type="term" value="F:DNA topoisomerase activity"/>
    <property type="evidence" value="ECO:0007669"/>
    <property type="project" value="InterPro"/>
</dbReference>
<dbReference type="GO" id="GO:0006265">
    <property type="term" value="P:DNA topological change"/>
    <property type="evidence" value="ECO:0007669"/>
    <property type="project" value="InterPro"/>
</dbReference>
<dbReference type="GO" id="GO:0015666">
    <property type="term" value="F:restriction endodeoxyribonuclease activity"/>
    <property type="evidence" value="ECO:0007669"/>
    <property type="project" value="TreeGrafter"/>
</dbReference>
<dbReference type="InterPro" id="IPR052906">
    <property type="entry name" value="Type_IV_Methyl-Rstrct_Enzyme"/>
</dbReference>
<dbReference type="InterPro" id="IPR007560">
    <property type="entry name" value="Restrct_endonuc_IV_Mrr"/>
</dbReference>
<dbReference type="AlphaFoldDB" id="A0A1H6T0J7"/>
<accession>A0A1H6T0J7</accession>
<keyword evidence="1" id="KW-1133">Transmembrane helix</keyword>
<dbReference type="InterPro" id="IPR013498">
    <property type="entry name" value="Topo_IA_Znf"/>
</dbReference>
<evidence type="ECO:0000259" key="2">
    <source>
        <dbReference type="Pfam" id="PF01396"/>
    </source>
</evidence>
<proteinExistence type="predicted"/>
<dbReference type="Gene3D" id="3.40.1350.10">
    <property type="match status" value="1"/>
</dbReference>
<keyword evidence="1" id="KW-0472">Membrane</keyword>
<evidence type="ECO:0000256" key="1">
    <source>
        <dbReference type="SAM" id="Phobius"/>
    </source>
</evidence>
<evidence type="ECO:0000313" key="4">
    <source>
        <dbReference type="EMBL" id="SEI71644.1"/>
    </source>
</evidence>
<name>A0A1H6T0J7_9GAMM</name>
<dbReference type="Pfam" id="PF01396">
    <property type="entry name" value="Zn_ribbon_Top1"/>
    <property type="match status" value="1"/>
</dbReference>
<keyword evidence="1" id="KW-0812">Transmembrane</keyword>
<dbReference type="Proteomes" id="UP000199250">
    <property type="component" value="Unassembled WGS sequence"/>
</dbReference>